<gene>
    <name evidence="2" type="ORF">TRFO_20977</name>
</gene>
<accession>A0A1J4KJX2</accession>
<evidence type="ECO:0000313" key="2">
    <source>
        <dbReference type="EMBL" id="OHT09982.1"/>
    </source>
</evidence>
<feature type="compositionally biased region" description="Low complexity" evidence="1">
    <location>
        <begin position="58"/>
        <end position="71"/>
    </location>
</feature>
<comment type="caution">
    <text evidence="2">The sequence shown here is derived from an EMBL/GenBank/DDBJ whole genome shotgun (WGS) entry which is preliminary data.</text>
</comment>
<feature type="compositionally biased region" description="Polar residues" evidence="1">
    <location>
        <begin position="33"/>
        <end position="42"/>
    </location>
</feature>
<feature type="region of interest" description="Disordered" evidence="1">
    <location>
        <begin position="32"/>
        <end position="78"/>
    </location>
</feature>
<dbReference type="Proteomes" id="UP000179807">
    <property type="component" value="Unassembled WGS sequence"/>
</dbReference>
<dbReference type="AlphaFoldDB" id="A0A1J4KJX2"/>
<dbReference type="RefSeq" id="XP_068363118.1">
    <property type="nucleotide sequence ID" value="XM_068501695.1"/>
</dbReference>
<sequence length="533" mass="61593">MRSFQSGSPTSIKLKALKNELNDLDEEIYTISAELNQPSRNQSTYYTPTRRTERSRSPKSYSSVGYSSSISNRKARTPNYQIDSTLHLNDLMSEDETDTEATRCYSLSYSQSSNNSPLSNKSRSISQCENSLNENRLYEESVAVLQKRTHNKYSTEVYDKKEDEFFFPKKKVDMNYIPISEPYRINEAQRNRKKVIIQHMKEKEEEFQNECTFIPEKVTPKTVITPEREYMIRNRKKRQNKEASMNTPKSIRFIDPNSAKIAQKSKNKTPIIQKRKIIINEAQTPPSKTLTKKQIQKSIERLSKPKQVSSEYDSESDDPDFEYVKKAKFADQKHIERLYEDSTKPKTPKNACENETIQKNFINPNSKKIAEQSPRNGDLFENSIQVAEEKYQRQLREKEYKKNQELSNCTFHPKINKNAPHFSQSANEYSTISRPARKSQIAMNNCYSKKYSNASLDAPCNTSYTTCHSISGNQSFKSSPSKSECSINSTPKKSFVVTKTKTSKISEESINDILSEVNSQMSVIWNPQDMIQI</sequence>
<evidence type="ECO:0000313" key="3">
    <source>
        <dbReference type="Proteomes" id="UP000179807"/>
    </source>
</evidence>
<reference evidence="2" key="1">
    <citation type="submission" date="2016-10" db="EMBL/GenBank/DDBJ databases">
        <authorList>
            <person name="Benchimol M."/>
            <person name="Almeida L.G."/>
            <person name="Vasconcelos A.T."/>
            <person name="Perreira-Neves A."/>
            <person name="Rosa I.A."/>
            <person name="Tasca T."/>
            <person name="Bogo M.R."/>
            <person name="de Souza W."/>
        </authorList>
    </citation>
    <scope>NUCLEOTIDE SEQUENCE [LARGE SCALE GENOMIC DNA]</scope>
    <source>
        <strain evidence="2">K</strain>
    </source>
</reference>
<name>A0A1J4KJX2_9EUKA</name>
<keyword evidence="3" id="KW-1185">Reference proteome</keyword>
<proteinExistence type="predicted"/>
<protein>
    <submittedName>
        <fullName evidence="2">Uncharacterized protein</fullName>
    </submittedName>
</protein>
<organism evidence="2 3">
    <name type="scientific">Tritrichomonas foetus</name>
    <dbReference type="NCBI Taxonomy" id="1144522"/>
    <lineage>
        <taxon>Eukaryota</taxon>
        <taxon>Metamonada</taxon>
        <taxon>Parabasalia</taxon>
        <taxon>Tritrichomonadida</taxon>
        <taxon>Tritrichomonadidae</taxon>
        <taxon>Tritrichomonas</taxon>
    </lineage>
</organism>
<feature type="region of interest" description="Disordered" evidence="1">
    <location>
        <begin position="282"/>
        <end position="319"/>
    </location>
</feature>
<dbReference type="VEuPathDB" id="TrichDB:TRFO_20977"/>
<evidence type="ECO:0000256" key="1">
    <source>
        <dbReference type="SAM" id="MobiDB-lite"/>
    </source>
</evidence>
<dbReference type="GeneID" id="94836399"/>
<dbReference type="EMBL" id="MLAK01000625">
    <property type="protein sequence ID" value="OHT09982.1"/>
    <property type="molecule type" value="Genomic_DNA"/>
</dbReference>